<dbReference type="Proteomes" id="UP000305948">
    <property type="component" value="Unassembled WGS sequence"/>
</dbReference>
<reference evidence="2 3" key="1">
    <citation type="journal article" date="2019" name="Nat. Ecol. Evol.">
        <title>Megaphylogeny resolves global patterns of mushroom evolution.</title>
        <authorList>
            <person name="Varga T."/>
            <person name="Krizsan K."/>
            <person name="Foldi C."/>
            <person name="Dima B."/>
            <person name="Sanchez-Garcia M."/>
            <person name="Sanchez-Ramirez S."/>
            <person name="Szollosi G.J."/>
            <person name="Szarkandi J.G."/>
            <person name="Papp V."/>
            <person name="Albert L."/>
            <person name="Andreopoulos W."/>
            <person name="Angelini C."/>
            <person name="Antonin V."/>
            <person name="Barry K.W."/>
            <person name="Bougher N.L."/>
            <person name="Buchanan P."/>
            <person name="Buyck B."/>
            <person name="Bense V."/>
            <person name="Catcheside P."/>
            <person name="Chovatia M."/>
            <person name="Cooper J."/>
            <person name="Damon W."/>
            <person name="Desjardin D."/>
            <person name="Finy P."/>
            <person name="Geml J."/>
            <person name="Haridas S."/>
            <person name="Hughes K."/>
            <person name="Justo A."/>
            <person name="Karasinski D."/>
            <person name="Kautmanova I."/>
            <person name="Kiss B."/>
            <person name="Kocsube S."/>
            <person name="Kotiranta H."/>
            <person name="LaButti K.M."/>
            <person name="Lechner B.E."/>
            <person name="Liimatainen K."/>
            <person name="Lipzen A."/>
            <person name="Lukacs Z."/>
            <person name="Mihaltcheva S."/>
            <person name="Morgado L.N."/>
            <person name="Niskanen T."/>
            <person name="Noordeloos M.E."/>
            <person name="Ohm R.A."/>
            <person name="Ortiz-Santana B."/>
            <person name="Ovrebo C."/>
            <person name="Racz N."/>
            <person name="Riley R."/>
            <person name="Savchenko A."/>
            <person name="Shiryaev A."/>
            <person name="Soop K."/>
            <person name="Spirin V."/>
            <person name="Szebenyi C."/>
            <person name="Tomsovsky M."/>
            <person name="Tulloss R.E."/>
            <person name="Uehling J."/>
            <person name="Grigoriev I.V."/>
            <person name="Vagvolgyi C."/>
            <person name="Papp T."/>
            <person name="Martin F.M."/>
            <person name="Miettinen O."/>
            <person name="Hibbett D.S."/>
            <person name="Nagy L.G."/>
        </authorList>
    </citation>
    <scope>NUCLEOTIDE SEQUENCE [LARGE SCALE GENOMIC DNA]</scope>
    <source>
        <strain evidence="2 3">OMC1185</strain>
    </source>
</reference>
<proteinExistence type="predicted"/>
<evidence type="ECO:0000313" key="3">
    <source>
        <dbReference type="Proteomes" id="UP000305948"/>
    </source>
</evidence>
<accession>A0A5C3N8N0</accession>
<evidence type="ECO:0000313" key="2">
    <source>
        <dbReference type="EMBL" id="TFK53592.1"/>
    </source>
</evidence>
<sequence>MRHGIGPHPIHITVPSSRLLLILPLLINSYLVKLTNLMLWLLLSWPQRAGDLPLWLMWRIKIDCLLSGLVVQC</sequence>
<keyword evidence="1" id="KW-0472">Membrane</keyword>
<keyword evidence="1" id="KW-1133">Transmembrane helix</keyword>
<protein>
    <submittedName>
        <fullName evidence="2">Uncharacterized protein</fullName>
    </submittedName>
</protein>
<evidence type="ECO:0000256" key="1">
    <source>
        <dbReference type="SAM" id="Phobius"/>
    </source>
</evidence>
<keyword evidence="3" id="KW-1185">Reference proteome</keyword>
<dbReference type="EMBL" id="ML213507">
    <property type="protein sequence ID" value="TFK53592.1"/>
    <property type="molecule type" value="Genomic_DNA"/>
</dbReference>
<dbReference type="AlphaFoldDB" id="A0A5C3N8N0"/>
<gene>
    <name evidence="2" type="ORF">OE88DRAFT_1655789</name>
</gene>
<name>A0A5C3N8N0_9AGAM</name>
<keyword evidence="1" id="KW-0812">Transmembrane</keyword>
<feature type="transmembrane region" description="Helical" evidence="1">
    <location>
        <begin position="20"/>
        <end position="43"/>
    </location>
</feature>
<organism evidence="2 3">
    <name type="scientific">Heliocybe sulcata</name>
    <dbReference type="NCBI Taxonomy" id="5364"/>
    <lineage>
        <taxon>Eukaryota</taxon>
        <taxon>Fungi</taxon>
        <taxon>Dikarya</taxon>
        <taxon>Basidiomycota</taxon>
        <taxon>Agaricomycotina</taxon>
        <taxon>Agaricomycetes</taxon>
        <taxon>Gloeophyllales</taxon>
        <taxon>Gloeophyllaceae</taxon>
        <taxon>Heliocybe</taxon>
    </lineage>
</organism>